<protein>
    <submittedName>
        <fullName evidence="1">Uncharacterized protein</fullName>
    </submittedName>
</protein>
<accession>A0A117NGW9</accession>
<dbReference type="EMBL" id="LKAM01000007">
    <property type="protein sequence ID" value="KUM47467.1"/>
    <property type="molecule type" value="Genomic_DNA"/>
</dbReference>
<reference evidence="1" key="1">
    <citation type="journal article" date="2015" name="Genome Biol. Evol.">
        <title>Organellar Genomes of White Spruce (Picea glauca): Assembly and Annotation.</title>
        <authorList>
            <person name="Jackman S.D."/>
            <person name="Warren R.L."/>
            <person name="Gibb E.A."/>
            <person name="Vandervalk B.P."/>
            <person name="Mohamadi H."/>
            <person name="Chu J."/>
            <person name="Raymond A."/>
            <person name="Pleasance S."/>
            <person name="Coope R."/>
            <person name="Wildung M.R."/>
            <person name="Ritland C.E."/>
            <person name="Bousquet J."/>
            <person name="Jones S.J."/>
            <person name="Bohlmann J."/>
            <person name="Birol I."/>
        </authorList>
    </citation>
    <scope>NUCLEOTIDE SEQUENCE [LARGE SCALE GENOMIC DNA]</scope>
    <source>
        <tissue evidence="1">Flushing bud</tissue>
    </source>
</reference>
<dbReference type="AlphaFoldDB" id="A0A117NGW9"/>
<evidence type="ECO:0000313" key="1">
    <source>
        <dbReference type="EMBL" id="KUM47467.1"/>
    </source>
</evidence>
<comment type="caution">
    <text evidence="1">The sequence shown here is derived from an EMBL/GenBank/DDBJ whole genome shotgun (WGS) entry which is preliminary data.</text>
</comment>
<sequence length="62" mass="7215">MPTCLYFIVSYSNQTTFTHLPDTHYTLPHALTYSARNLLSRYHYFFSRGDEPSPGQPDTIDE</sequence>
<proteinExistence type="predicted"/>
<geneLocation type="mitochondrion" evidence="1"/>
<gene>
    <name evidence="1" type="ORF">ABT39_MTgene5653</name>
</gene>
<name>A0A117NGW9_PICGL</name>
<keyword evidence="1" id="KW-0496">Mitochondrion</keyword>
<organism evidence="1">
    <name type="scientific">Picea glauca</name>
    <name type="common">White spruce</name>
    <name type="synonym">Pinus glauca</name>
    <dbReference type="NCBI Taxonomy" id="3330"/>
    <lineage>
        <taxon>Eukaryota</taxon>
        <taxon>Viridiplantae</taxon>
        <taxon>Streptophyta</taxon>
        <taxon>Embryophyta</taxon>
        <taxon>Tracheophyta</taxon>
        <taxon>Spermatophyta</taxon>
        <taxon>Pinopsida</taxon>
        <taxon>Pinidae</taxon>
        <taxon>Conifers I</taxon>
        <taxon>Pinales</taxon>
        <taxon>Pinaceae</taxon>
        <taxon>Picea</taxon>
    </lineage>
</organism>